<dbReference type="EnsemblPlants" id="KRH51584">
    <property type="protein sequence ID" value="KRH51584"/>
    <property type="gene ID" value="GLYMA_06G016300"/>
</dbReference>
<dbReference type="InterPro" id="IPR001810">
    <property type="entry name" value="F-box_dom"/>
</dbReference>
<gene>
    <name evidence="2" type="ORF">GLYMA_06G016300</name>
</gene>
<proteinExistence type="predicted"/>
<dbReference type="PANTHER" id="PTHR31672">
    <property type="entry name" value="BNACNNG10540D PROTEIN"/>
    <property type="match status" value="1"/>
</dbReference>
<feature type="domain" description="F-box" evidence="1">
    <location>
        <begin position="3"/>
        <end position="49"/>
    </location>
</feature>
<dbReference type="Pfam" id="PF12937">
    <property type="entry name" value="F-box-like"/>
    <property type="match status" value="1"/>
</dbReference>
<dbReference type="PaxDb" id="3847-GLYMA06G01895.1"/>
<dbReference type="SMR" id="K7KSI2"/>
<dbReference type="PROSITE" id="PS50181">
    <property type="entry name" value="FBOX"/>
    <property type="match status" value="1"/>
</dbReference>
<dbReference type="CDD" id="cd22157">
    <property type="entry name" value="F-box_AtFBW1-like"/>
    <property type="match status" value="1"/>
</dbReference>
<dbReference type="Proteomes" id="UP000008827">
    <property type="component" value="Chromosome 6"/>
</dbReference>
<evidence type="ECO:0000313" key="4">
    <source>
        <dbReference type="Proteomes" id="UP000008827"/>
    </source>
</evidence>
<reference evidence="2" key="3">
    <citation type="submission" date="2018-07" db="EMBL/GenBank/DDBJ databases">
        <title>WGS assembly of Glycine max.</title>
        <authorList>
            <person name="Schmutz J."/>
            <person name="Cannon S."/>
            <person name="Schlueter J."/>
            <person name="Ma J."/>
            <person name="Mitros T."/>
            <person name="Nelson W."/>
            <person name="Hyten D."/>
            <person name="Song Q."/>
            <person name="Thelen J."/>
            <person name="Cheng J."/>
            <person name="Xu D."/>
            <person name="Hellsten U."/>
            <person name="May G."/>
            <person name="Yu Y."/>
            <person name="Sakurai T."/>
            <person name="Umezawa T."/>
            <person name="Bhattacharyya M."/>
            <person name="Sandhu D."/>
            <person name="Valliyodan B."/>
            <person name="Lindquist E."/>
            <person name="Peto M."/>
            <person name="Grant D."/>
            <person name="Shu S."/>
            <person name="Goodstein D."/>
            <person name="Barry K."/>
            <person name="Futrell-Griggs M."/>
            <person name="Abernathy B."/>
            <person name="Du J."/>
            <person name="Tian Z."/>
            <person name="Zhu L."/>
            <person name="Gill N."/>
            <person name="Joshi T."/>
            <person name="Libault M."/>
            <person name="Sethuraman A."/>
            <person name="Zhang X."/>
            <person name="Shinozaki K."/>
            <person name="Nguyen H."/>
            <person name="Wing R."/>
            <person name="Cregan P."/>
            <person name="Specht J."/>
            <person name="Grimwood J."/>
            <person name="Rokhsar D."/>
            <person name="Stacey G."/>
            <person name="Shoemaker R."/>
            <person name="Jackson S."/>
        </authorList>
    </citation>
    <scope>NUCLEOTIDE SEQUENCE</scope>
    <source>
        <tissue evidence="2">Callus</tissue>
    </source>
</reference>
<dbReference type="InParanoid" id="K7KSI2"/>
<dbReference type="InterPro" id="IPR050796">
    <property type="entry name" value="SCF_F-box_component"/>
</dbReference>
<dbReference type="InterPro" id="IPR036047">
    <property type="entry name" value="F-box-like_dom_sf"/>
</dbReference>
<dbReference type="EMBL" id="CM000839">
    <property type="protein sequence ID" value="KRH51584.1"/>
    <property type="molecule type" value="Genomic_DNA"/>
</dbReference>
<dbReference type="Gene3D" id="1.20.1280.50">
    <property type="match status" value="1"/>
</dbReference>
<dbReference type="PANTHER" id="PTHR31672:SF13">
    <property type="entry name" value="F-BOX PROTEIN CPR30-LIKE"/>
    <property type="match status" value="1"/>
</dbReference>
<accession>K7KSI2</accession>
<dbReference type="AlphaFoldDB" id="K7KSI2"/>
<sequence>MATLPPPMLPDDLIVNILSRLRVRSLMRSKCVCKSWLSLISDPQFVKSHSGLAEATPTHLLLKSSNNPQFNCIDIEASLHDDGDSTKVIFNIPPPSSASGPVSRVDIVGSCRGFILLAYVYADFFYFVIWNPPTGFHKRIDNVSSTGDCVERVFRIGYDNFALLFGIGYDSSTDDYVVVIVTVSLPLPLRITSRRWSAKVFCFSLRTNLWSFTEGTAQPYIGMQSSPGFMTVLWIMKDYKVKSSWTKSFVMSTSYCPVRYPFFPICFTKNGQILGST</sequence>
<protein>
    <recommendedName>
        <fullName evidence="1">F-box domain-containing protein</fullName>
    </recommendedName>
</protein>
<keyword evidence="4" id="KW-1185">Reference proteome</keyword>
<evidence type="ECO:0000259" key="1">
    <source>
        <dbReference type="PROSITE" id="PS50181"/>
    </source>
</evidence>
<reference evidence="2 3" key="1">
    <citation type="journal article" date="2010" name="Nature">
        <title>Genome sequence of the palaeopolyploid soybean.</title>
        <authorList>
            <person name="Schmutz J."/>
            <person name="Cannon S.B."/>
            <person name="Schlueter J."/>
            <person name="Ma J."/>
            <person name="Mitros T."/>
            <person name="Nelson W."/>
            <person name="Hyten D.L."/>
            <person name="Song Q."/>
            <person name="Thelen J.J."/>
            <person name="Cheng J."/>
            <person name="Xu D."/>
            <person name="Hellsten U."/>
            <person name="May G.D."/>
            <person name="Yu Y."/>
            <person name="Sakurai T."/>
            <person name="Umezawa T."/>
            <person name="Bhattacharyya M.K."/>
            <person name="Sandhu D."/>
            <person name="Valliyodan B."/>
            <person name="Lindquist E."/>
            <person name="Peto M."/>
            <person name="Grant D."/>
            <person name="Shu S."/>
            <person name="Goodstein D."/>
            <person name="Barry K."/>
            <person name="Futrell-Griggs M."/>
            <person name="Abernathy B."/>
            <person name="Du J."/>
            <person name="Tian Z."/>
            <person name="Zhu L."/>
            <person name="Gill N."/>
            <person name="Joshi T."/>
            <person name="Libault M."/>
            <person name="Sethuraman A."/>
            <person name="Zhang X.-C."/>
            <person name="Shinozaki K."/>
            <person name="Nguyen H.T."/>
            <person name="Wing R.A."/>
            <person name="Cregan P."/>
            <person name="Specht J."/>
            <person name="Grimwood J."/>
            <person name="Rokhsar D."/>
            <person name="Stacey G."/>
            <person name="Shoemaker R.C."/>
            <person name="Jackson S.A."/>
        </authorList>
    </citation>
    <scope>NUCLEOTIDE SEQUENCE</scope>
    <source>
        <strain evidence="3">cv. Williams 82</strain>
        <tissue evidence="2">Callus</tissue>
    </source>
</reference>
<name>K7KSI2_SOYBN</name>
<dbReference type="HOGENOM" id="CLU_027176_1_0_1"/>
<evidence type="ECO:0000313" key="3">
    <source>
        <dbReference type="EnsemblPlants" id="KRH51584"/>
    </source>
</evidence>
<dbReference type="Gramene" id="KRH51584">
    <property type="protein sequence ID" value="KRH51584"/>
    <property type="gene ID" value="GLYMA_06G016300"/>
</dbReference>
<dbReference type="SMART" id="SM00256">
    <property type="entry name" value="FBOX"/>
    <property type="match status" value="1"/>
</dbReference>
<organism evidence="2">
    <name type="scientific">Glycine max</name>
    <name type="common">Soybean</name>
    <name type="synonym">Glycine hispida</name>
    <dbReference type="NCBI Taxonomy" id="3847"/>
    <lineage>
        <taxon>Eukaryota</taxon>
        <taxon>Viridiplantae</taxon>
        <taxon>Streptophyta</taxon>
        <taxon>Embryophyta</taxon>
        <taxon>Tracheophyta</taxon>
        <taxon>Spermatophyta</taxon>
        <taxon>Magnoliopsida</taxon>
        <taxon>eudicotyledons</taxon>
        <taxon>Gunneridae</taxon>
        <taxon>Pentapetalae</taxon>
        <taxon>rosids</taxon>
        <taxon>fabids</taxon>
        <taxon>Fabales</taxon>
        <taxon>Fabaceae</taxon>
        <taxon>Papilionoideae</taxon>
        <taxon>50 kb inversion clade</taxon>
        <taxon>NPAAA clade</taxon>
        <taxon>indigoferoid/millettioid clade</taxon>
        <taxon>Phaseoleae</taxon>
        <taxon>Glycine</taxon>
        <taxon>Glycine subgen. Soja</taxon>
    </lineage>
</organism>
<evidence type="ECO:0000313" key="2">
    <source>
        <dbReference type="EMBL" id="KRH51584.1"/>
    </source>
</evidence>
<reference evidence="3" key="2">
    <citation type="submission" date="2018-02" db="UniProtKB">
        <authorList>
            <consortium name="EnsemblPlants"/>
        </authorList>
    </citation>
    <scope>IDENTIFICATION</scope>
    <source>
        <strain evidence="3">Williams 82</strain>
    </source>
</reference>
<dbReference type="SUPFAM" id="SSF81383">
    <property type="entry name" value="F-box domain"/>
    <property type="match status" value="1"/>
</dbReference>
<dbReference type="OMA" id="HYSHAYS"/>